<organism evidence="12 13">
    <name type="scientific">Cupriavidus agavae</name>
    <dbReference type="NCBI Taxonomy" id="1001822"/>
    <lineage>
        <taxon>Bacteria</taxon>
        <taxon>Pseudomonadati</taxon>
        <taxon>Pseudomonadota</taxon>
        <taxon>Betaproteobacteria</taxon>
        <taxon>Burkholderiales</taxon>
        <taxon>Burkholderiaceae</taxon>
        <taxon>Cupriavidus</taxon>
    </lineage>
</organism>
<dbReference type="GO" id="GO:0009279">
    <property type="term" value="C:cell outer membrane"/>
    <property type="evidence" value="ECO:0007669"/>
    <property type="project" value="UniProtKB-SubCell"/>
</dbReference>
<dbReference type="PANTHER" id="PTHR34501:SF9">
    <property type="entry name" value="MAJOR OUTER MEMBRANE PROTEIN P.IA"/>
    <property type="match status" value="1"/>
</dbReference>
<name>A0A4Q7RGR1_9BURK</name>
<keyword evidence="7" id="KW-0406">Ion transport</keyword>
<keyword evidence="9" id="KW-0472">Membrane</keyword>
<dbReference type="Gene3D" id="2.40.160.10">
    <property type="entry name" value="Porin"/>
    <property type="match status" value="1"/>
</dbReference>
<dbReference type="Proteomes" id="UP000291078">
    <property type="component" value="Unassembled WGS sequence"/>
</dbReference>
<keyword evidence="13" id="KW-1185">Reference proteome</keyword>
<keyword evidence="4" id="KW-1134">Transmembrane beta strand</keyword>
<evidence type="ECO:0000256" key="2">
    <source>
        <dbReference type="ARBA" id="ARBA00011233"/>
    </source>
</evidence>
<evidence type="ECO:0000256" key="1">
    <source>
        <dbReference type="ARBA" id="ARBA00004571"/>
    </source>
</evidence>
<dbReference type="InterPro" id="IPR033900">
    <property type="entry name" value="Gram_neg_porin_domain"/>
</dbReference>
<keyword evidence="8" id="KW-0626">Porin</keyword>
<evidence type="ECO:0000256" key="7">
    <source>
        <dbReference type="ARBA" id="ARBA00023065"/>
    </source>
</evidence>
<dbReference type="Pfam" id="PF13609">
    <property type="entry name" value="Porin_4"/>
    <property type="match status" value="1"/>
</dbReference>
<keyword evidence="5" id="KW-0812">Transmembrane</keyword>
<keyword evidence="6" id="KW-0732">Signal</keyword>
<evidence type="ECO:0000256" key="8">
    <source>
        <dbReference type="ARBA" id="ARBA00023114"/>
    </source>
</evidence>
<protein>
    <submittedName>
        <fullName evidence="12">Putative porin</fullName>
    </submittedName>
</protein>
<comment type="subunit">
    <text evidence="2">Homotrimer.</text>
</comment>
<evidence type="ECO:0000313" key="12">
    <source>
        <dbReference type="EMBL" id="RZT32421.1"/>
    </source>
</evidence>
<dbReference type="SUPFAM" id="SSF56935">
    <property type="entry name" value="Porins"/>
    <property type="match status" value="1"/>
</dbReference>
<dbReference type="GO" id="GO:0046930">
    <property type="term" value="C:pore complex"/>
    <property type="evidence" value="ECO:0007669"/>
    <property type="project" value="UniProtKB-KW"/>
</dbReference>
<dbReference type="InterPro" id="IPR050298">
    <property type="entry name" value="Gram-neg_bact_OMP"/>
</dbReference>
<dbReference type="EMBL" id="SGXM01000007">
    <property type="protein sequence ID" value="RZT32421.1"/>
    <property type="molecule type" value="Genomic_DNA"/>
</dbReference>
<evidence type="ECO:0000259" key="11">
    <source>
        <dbReference type="Pfam" id="PF13609"/>
    </source>
</evidence>
<feature type="domain" description="Porin" evidence="11">
    <location>
        <begin position="28"/>
        <end position="369"/>
    </location>
</feature>
<dbReference type="GO" id="GO:0015288">
    <property type="term" value="F:porin activity"/>
    <property type="evidence" value="ECO:0007669"/>
    <property type="project" value="UniProtKB-KW"/>
</dbReference>
<dbReference type="InterPro" id="IPR002299">
    <property type="entry name" value="Porin_Neis"/>
</dbReference>
<dbReference type="PRINTS" id="PR00182">
    <property type="entry name" value="ECOLNEIPORIN"/>
</dbReference>
<dbReference type="PANTHER" id="PTHR34501">
    <property type="entry name" value="PROTEIN YDDL-RELATED"/>
    <property type="match status" value="1"/>
</dbReference>
<dbReference type="GO" id="GO:0034220">
    <property type="term" value="P:monoatomic ion transmembrane transport"/>
    <property type="evidence" value="ECO:0007669"/>
    <property type="project" value="InterPro"/>
</dbReference>
<comment type="subcellular location">
    <subcellularLocation>
        <location evidence="1">Cell outer membrane</location>
        <topology evidence="1">Multi-pass membrane protein</topology>
    </subcellularLocation>
</comment>
<dbReference type="InterPro" id="IPR001702">
    <property type="entry name" value="Porin_Gram-ve"/>
</dbReference>
<evidence type="ECO:0000256" key="6">
    <source>
        <dbReference type="ARBA" id="ARBA00022729"/>
    </source>
</evidence>
<accession>A0A4Q7RGR1</accession>
<evidence type="ECO:0000256" key="9">
    <source>
        <dbReference type="ARBA" id="ARBA00023136"/>
    </source>
</evidence>
<proteinExistence type="predicted"/>
<evidence type="ECO:0000256" key="5">
    <source>
        <dbReference type="ARBA" id="ARBA00022692"/>
    </source>
</evidence>
<evidence type="ECO:0000256" key="4">
    <source>
        <dbReference type="ARBA" id="ARBA00022452"/>
    </source>
</evidence>
<evidence type="ECO:0000313" key="13">
    <source>
        <dbReference type="Proteomes" id="UP000291078"/>
    </source>
</evidence>
<dbReference type="OrthoDB" id="8952625at2"/>
<evidence type="ECO:0000256" key="10">
    <source>
        <dbReference type="ARBA" id="ARBA00023237"/>
    </source>
</evidence>
<dbReference type="PRINTS" id="PR00184">
    <property type="entry name" value="NEISSPPORIN"/>
</dbReference>
<sequence length="405" mass="41932">MRRPSTWATKISQSVDKESVDMKMKLFAAAVAALAAGGAYAQSSVTLYGVVDAGIEYQNHQPNAAGQTGSHDVTRLSSGNMSGSRWGLRGVEDLGGGLKGVFVLESGFNVDAGTQGQNRLFGRQAFVGVQSNYGTLTLGRHQTPLYDFGLAFDPMAIATNYSITSQDAGFASRADNSLKYIGKFGGLTGTLLYSQGTNTGGTANTVGGVGYQGTAGEVPGNYKLGRAYSASLIYAAGPFSVGAVYDETNLGINTAAQSDAKIRRASVAGTYAFGPAKVFAGYRWAKGVDGAVLPGAVAIGQANNATGSNLYWLGAGYQLTPAFSLTGAAYYQDFRNSGADPWSFVASADYAFSKRTDAYLNVAYTKNKDGSTLGLSGTGAGGSGFGSTLGSYNQFGAVVGVRHKF</sequence>
<keyword evidence="3" id="KW-0813">Transport</keyword>
<comment type="caution">
    <text evidence="12">The sequence shown here is derived from an EMBL/GenBank/DDBJ whole genome shotgun (WGS) entry which is preliminary data.</text>
</comment>
<dbReference type="AlphaFoldDB" id="A0A4Q7RGR1"/>
<dbReference type="CDD" id="cd00342">
    <property type="entry name" value="gram_neg_porins"/>
    <property type="match status" value="1"/>
</dbReference>
<reference evidence="12 13" key="1">
    <citation type="journal article" date="2015" name="Stand. Genomic Sci.">
        <title>Genomic Encyclopedia of Bacterial and Archaeal Type Strains, Phase III: the genomes of soil and plant-associated and newly described type strains.</title>
        <authorList>
            <person name="Whitman W.B."/>
            <person name="Woyke T."/>
            <person name="Klenk H.P."/>
            <person name="Zhou Y."/>
            <person name="Lilburn T.G."/>
            <person name="Beck B.J."/>
            <person name="De Vos P."/>
            <person name="Vandamme P."/>
            <person name="Eisen J.A."/>
            <person name="Garrity G."/>
            <person name="Hugenholtz P."/>
            <person name="Kyrpides N.C."/>
        </authorList>
    </citation>
    <scope>NUCLEOTIDE SEQUENCE [LARGE SCALE GENOMIC DNA]</scope>
    <source>
        <strain evidence="12 13">ASC-9842</strain>
    </source>
</reference>
<evidence type="ECO:0000256" key="3">
    <source>
        <dbReference type="ARBA" id="ARBA00022448"/>
    </source>
</evidence>
<gene>
    <name evidence="12" type="ORF">EV147_4167</name>
</gene>
<dbReference type="InterPro" id="IPR023614">
    <property type="entry name" value="Porin_dom_sf"/>
</dbReference>
<keyword evidence="10" id="KW-0998">Cell outer membrane</keyword>